<dbReference type="PANTHER" id="PTHR34385">
    <property type="entry name" value="D-ALANYL-D-ALANINE CARBOXYPEPTIDASE"/>
    <property type="match status" value="1"/>
</dbReference>
<keyword evidence="3" id="KW-0121">Carboxypeptidase</keyword>
<dbReference type="InterPro" id="IPR009045">
    <property type="entry name" value="Zn_M74/Hedgehog-like"/>
</dbReference>
<organism evidence="3 4">
    <name type="scientific">Sphingomonas gilva</name>
    <dbReference type="NCBI Taxonomy" id="2305907"/>
    <lineage>
        <taxon>Bacteria</taxon>
        <taxon>Pseudomonadati</taxon>
        <taxon>Pseudomonadota</taxon>
        <taxon>Alphaproteobacteria</taxon>
        <taxon>Sphingomonadales</taxon>
        <taxon>Sphingomonadaceae</taxon>
        <taxon>Sphingomonas</taxon>
    </lineage>
</organism>
<dbReference type="SUPFAM" id="SSF55166">
    <property type="entry name" value="Hedgehog/DD-peptidase"/>
    <property type="match status" value="1"/>
</dbReference>
<evidence type="ECO:0000259" key="2">
    <source>
        <dbReference type="Pfam" id="PF02557"/>
    </source>
</evidence>
<dbReference type="Pfam" id="PF02557">
    <property type="entry name" value="VanY"/>
    <property type="match status" value="1"/>
</dbReference>
<dbReference type="GO" id="GO:0004180">
    <property type="term" value="F:carboxypeptidase activity"/>
    <property type="evidence" value="ECO:0007669"/>
    <property type="project" value="UniProtKB-KW"/>
</dbReference>
<proteinExistence type="predicted"/>
<dbReference type="Proteomes" id="UP000266693">
    <property type="component" value="Unassembled WGS sequence"/>
</dbReference>
<dbReference type="InterPro" id="IPR003709">
    <property type="entry name" value="VanY-like_core_dom"/>
</dbReference>
<keyword evidence="4" id="KW-1185">Reference proteome</keyword>
<dbReference type="InterPro" id="IPR058193">
    <property type="entry name" value="VanY/YodJ_core_dom"/>
</dbReference>
<dbReference type="OrthoDB" id="9792074at2"/>
<gene>
    <name evidence="3" type="ORF">D1610_03445</name>
</gene>
<reference evidence="3 4" key="1">
    <citation type="submission" date="2018-08" db="EMBL/GenBank/DDBJ databases">
        <title>The multiple taxonomic identification of Sphingomonas gilva.</title>
        <authorList>
            <person name="Zhu D."/>
            <person name="Zheng S."/>
        </authorList>
    </citation>
    <scope>NUCLEOTIDE SEQUENCE [LARGE SCALE GENOMIC DNA]</scope>
    <source>
        <strain evidence="3 4">ZDH117</strain>
    </source>
</reference>
<name>A0A396RSW5_9SPHN</name>
<dbReference type="AlphaFoldDB" id="A0A396RSW5"/>
<dbReference type="CDD" id="cd14852">
    <property type="entry name" value="LD-carboxypeptidase"/>
    <property type="match status" value="1"/>
</dbReference>
<sequence>MVGQHDVKLVSARRVMERTNDMGEAGAMGKLKNGLMTIAALAASPALAQQLCPTATSQPQADGRMFNHLPYAETNGAIMQPAPPSISPDGSCKVHPAIVADLMRMAADADRDPMIAGQLRALSCWRGTEYQRMVFCNGIHIGLMQRAQTSAPPGYSEHATGYVIDFGTANPGDCPNIEGCFAASPVGQWLLKNAPRYGFELSFPAGSKQRVTWEPWHWRWVGTSGGVPGAASARAVFARARAEYPASPSPQEAPLVIRVMSQPENPNAGKPPPAPEEKRKRRR</sequence>
<dbReference type="InterPro" id="IPR052179">
    <property type="entry name" value="DD-CPase-like"/>
</dbReference>
<dbReference type="EMBL" id="QWLV01000001">
    <property type="protein sequence ID" value="RHW19176.1"/>
    <property type="molecule type" value="Genomic_DNA"/>
</dbReference>
<feature type="region of interest" description="Disordered" evidence="1">
    <location>
        <begin position="244"/>
        <end position="283"/>
    </location>
</feature>
<dbReference type="Gene3D" id="3.30.1380.10">
    <property type="match status" value="1"/>
</dbReference>
<feature type="domain" description="D-alanyl-D-alanine carboxypeptidase-like core" evidence="2">
    <location>
        <begin position="93"/>
        <end position="222"/>
    </location>
</feature>
<dbReference type="GO" id="GO:0006508">
    <property type="term" value="P:proteolysis"/>
    <property type="evidence" value="ECO:0007669"/>
    <property type="project" value="InterPro"/>
</dbReference>
<dbReference type="PANTHER" id="PTHR34385:SF1">
    <property type="entry name" value="PEPTIDOGLYCAN L-ALANYL-D-GLUTAMATE ENDOPEPTIDASE CWLK"/>
    <property type="match status" value="1"/>
</dbReference>
<keyword evidence="3" id="KW-0645">Protease</keyword>
<protein>
    <submittedName>
        <fullName evidence="3">D-alanyl-D-alanine carboxypeptidase family protein</fullName>
    </submittedName>
</protein>
<accession>A0A396RSW5</accession>
<evidence type="ECO:0000313" key="4">
    <source>
        <dbReference type="Proteomes" id="UP000266693"/>
    </source>
</evidence>
<keyword evidence="3" id="KW-0378">Hydrolase</keyword>
<evidence type="ECO:0000256" key="1">
    <source>
        <dbReference type="SAM" id="MobiDB-lite"/>
    </source>
</evidence>
<evidence type="ECO:0000313" key="3">
    <source>
        <dbReference type="EMBL" id="RHW19176.1"/>
    </source>
</evidence>
<comment type="caution">
    <text evidence="3">The sequence shown here is derived from an EMBL/GenBank/DDBJ whole genome shotgun (WGS) entry which is preliminary data.</text>
</comment>